<dbReference type="Gene3D" id="2.30.29.30">
    <property type="entry name" value="Pleckstrin-homology domain (PH domain)/Phosphotyrosine-binding domain (PTB)"/>
    <property type="match status" value="1"/>
</dbReference>
<dbReference type="CDD" id="cd00174">
    <property type="entry name" value="SH3"/>
    <property type="match status" value="1"/>
</dbReference>
<dbReference type="EMBL" id="PJQM01000626">
    <property type="protein sequence ID" value="RCI04627.1"/>
    <property type="molecule type" value="Genomic_DNA"/>
</dbReference>
<comment type="caution">
    <text evidence="7">The sequence shown here is derived from an EMBL/GenBank/DDBJ whole genome shotgun (WGS) entry which is preliminary data.</text>
</comment>
<dbReference type="Pfam" id="PF07647">
    <property type="entry name" value="SAM_2"/>
    <property type="match status" value="1"/>
</dbReference>
<feature type="compositionally biased region" description="Polar residues" evidence="3">
    <location>
        <begin position="318"/>
        <end position="350"/>
    </location>
</feature>
<evidence type="ECO:0000256" key="3">
    <source>
        <dbReference type="SAM" id="MobiDB-lite"/>
    </source>
</evidence>
<dbReference type="InterPro" id="IPR001452">
    <property type="entry name" value="SH3_domain"/>
</dbReference>
<dbReference type="InterPro" id="IPR001660">
    <property type="entry name" value="SAM"/>
</dbReference>
<feature type="region of interest" description="Disordered" evidence="3">
    <location>
        <begin position="170"/>
        <end position="218"/>
    </location>
</feature>
<dbReference type="PANTHER" id="PTHR12752">
    <property type="entry name" value="PHOSPHOINOSITOL 3-PHOSPHATE-BINDING PROTEIN"/>
    <property type="match status" value="1"/>
</dbReference>
<dbReference type="PROSITE" id="PS50105">
    <property type="entry name" value="SAM_DOMAIN"/>
    <property type="match status" value="1"/>
</dbReference>
<dbReference type="SUPFAM" id="SSF47769">
    <property type="entry name" value="SAM/Pointed domain"/>
    <property type="match status" value="1"/>
</dbReference>
<evidence type="ECO:0000259" key="4">
    <source>
        <dbReference type="PROSITE" id="PS50002"/>
    </source>
</evidence>
<feature type="domain" description="PH" evidence="5">
    <location>
        <begin position="370"/>
        <end position="466"/>
    </location>
</feature>
<proteinExistence type="predicted"/>
<keyword evidence="1 2" id="KW-0728">SH3 domain</keyword>
<sequence length="745" mass="84886">MSNLVYAIHSFEAENEDEIDFLAGEPIVVLEKDEKYLDGWWQGRNIKGETGLFPMNYTCLEKPRQYMPSPHLSMRSSRSTVEDEIDDALSHLQMNTKIENWDTKKVAQWLCSVGFESVSHHFIDQEITGDILLDLSIDTLKELGINTFGKRYKIMQAITSLKDEFNVEKLNPHSNQLPPIPNASLSTSAIPHSSLSRSSTRLRRSNSQSTMTSSIHEGGDALYQFPRKAPLPPINHHASDIDTNSLLSVRQSRDVQRPPSPQSLSSSGISRSNTYNTVSSGGSRAPRSRELSPDPKSLNRALSQKGLQHSTIEEHNHWSISDITQGNIKPMTSKSTPTRQPLHTTNTHKLSVSPFEETSSRASTTESFHAPEHEGWLHKQSDKYKTWNKRWFVLKGTNLFYFKSPKEVRMKGIINLRGYRIVTDETIHGGKYCFKAQHESERTFFFYTDSERSMKVWLTVLIKATISRDFRAPVMSSNQMATVPLEIARRMRPRPPSVIMYQKQMKPHEAKISTIGERKQVRESGITHHMIQEEEEESVPEIPAQYLHEEEEDVIDPQHRSLPISNSHQSITSSISEEEEDFDHHHWDMAQYTHWTNSYLPPEKKLVDLAGAFRNGDALILLLEAISQKTIRRPPVQKGGSVSVMMLDNIVAAFKFMGREGVEVDGRYTIKGKRNHYFCSGLTRIDVFGGNEEKIMTMLDAIKEWADANYTSPKKQHNASVLISEEDAWRGSAMMDQTPLSDDEY</sequence>
<accession>A0A367KR50</accession>
<dbReference type="SMART" id="SM00233">
    <property type="entry name" value="PH"/>
    <property type="match status" value="1"/>
</dbReference>
<feature type="compositionally biased region" description="Polar residues" evidence="3">
    <location>
        <begin position="172"/>
        <end position="191"/>
    </location>
</feature>
<feature type="compositionally biased region" description="Low complexity" evidence="3">
    <location>
        <begin position="262"/>
        <end position="272"/>
    </location>
</feature>
<dbReference type="Gene3D" id="2.30.30.40">
    <property type="entry name" value="SH3 Domains"/>
    <property type="match status" value="1"/>
</dbReference>
<dbReference type="OrthoDB" id="73680at2759"/>
<dbReference type="Pfam" id="PF00169">
    <property type="entry name" value="PH"/>
    <property type="match status" value="1"/>
</dbReference>
<evidence type="ECO:0000259" key="5">
    <source>
        <dbReference type="PROSITE" id="PS50003"/>
    </source>
</evidence>
<dbReference type="PROSITE" id="PS50002">
    <property type="entry name" value="SH3"/>
    <property type="match status" value="1"/>
</dbReference>
<dbReference type="InterPro" id="IPR011993">
    <property type="entry name" value="PH-like_dom_sf"/>
</dbReference>
<dbReference type="InterPro" id="IPR013761">
    <property type="entry name" value="SAM/pointed_sf"/>
</dbReference>
<gene>
    <name evidence="7" type="primary">BOI2_4</name>
    <name evidence="7" type="ORF">CU098_012353</name>
</gene>
<dbReference type="STRING" id="4846.A0A367KR50"/>
<name>A0A367KR50_RHIST</name>
<feature type="compositionally biased region" description="Low complexity" evidence="3">
    <location>
        <begin position="193"/>
        <end position="210"/>
    </location>
</feature>
<evidence type="ECO:0000313" key="8">
    <source>
        <dbReference type="Proteomes" id="UP000253551"/>
    </source>
</evidence>
<feature type="compositionally biased region" description="Low complexity" evidence="3">
    <location>
        <begin position="356"/>
        <end position="367"/>
    </location>
</feature>
<feature type="region of interest" description="Disordered" evidence="3">
    <location>
        <begin position="250"/>
        <end position="372"/>
    </location>
</feature>
<reference evidence="7 8" key="1">
    <citation type="journal article" date="2018" name="G3 (Bethesda)">
        <title>Phylogenetic and Phylogenomic Definition of Rhizopus Species.</title>
        <authorList>
            <person name="Gryganskyi A.P."/>
            <person name="Golan J."/>
            <person name="Dolatabadi S."/>
            <person name="Mondo S."/>
            <person name="Robb S."/>
            <person name="Idnurm A."/>
            <person name="Muszewska A."/>
            <person name="Steczkiewicz K."/>
            <person name="Masonjones S."/>
            <person name="Liao H.L."/>
            <person name="Gajdeczka M.T."/>
            <person name="Anike F."/>
            <person name="Vuek A."/>
            <person name="Anishchenko I.M."/>
            <person name="Voigt K."/>
            <person name="de Hoog G.S."/>
            <person name="Smith M.E."/>
            <person name="Heitman J."/>
            <person name="Vilgalys R."/>
            <person name="Stajich J.E."/>
        </authorList>
    </citation>
    <scope>NUCLEOTIDE SEQUENCE [LARGE SCALE GENOMIC DNA]</scope>
    <source>
        <strain evidence="7 8">LSU 92-RS-03</strain>
    </source>
</reference>
<dbReference type="Gene3D" id="1.10.418.10">
    <property type="entry name" value="Calponin-like domain"/>
    <property type="match status" value="1"/>
</dbReference>
<feature type="domain" description="SAM" evidence="6">
    <location>
        <begin position="101"/>
        <end position="164"/>
    </location>
</feature>
<dbReference type="AlphaFoldDB" id="A0A367KR50"/>
<feature type="domain" description="SH3" evidence="4">
    <location>
        <begin position="1"/>
        <end position="63"/>
    </location>
</feature>
<dbReference type="InterPro" id="IPR001849">
    <property type="entry name" value="PH_domain"/>
</dbReference>
<dbReference type="FunFam" id="2.30.29.30:FF:000286">
    <property type="entry name" value="PH-protein kinase domain containing protein"/>
    <property type="match status" value="1"/>
</dbReference>
<dbReference type="SMART" id="SM00326">
    <property type="entry name" value="SH3"/>
    <property type="match status" value="1"/>
</dbReference>
<organism evidence="7 8">
    <name type="scientific">Rhizopus stolonifer</name>
    <name type="common">Rhizopus nigricans</name>
    <dbReference type="NCBI Taxonomy" id="4846"/>
    <lineage>
        <taxon>Eukaryota</taxon>
        <taxon>Fungi</taxon>
        <taxon>Fungi incertae sedis</taxon>
        <taxon>Mucoromycota</taxon>
        <taxon>Mucoromycotina</taxon>
        <taxon>Mucoromycetes</taxon>
        <taxon>Mucorales</taxon>
        <taxon>Mucorineae</taxon>
        <taxon>Rhizopodaceae</taxon>
        <taxon>Rhizopus</taxon>
    </lineage>
</organism>
<protein>
    <submittedName>
        <fullName evidence="7">Polar growth protein</fullName>
    </submittedName>
</protein>
<dbReference type="SUPFAM" id="SSF50044">
    <property type="entry name" value="SH3-domain"/>
    <property type="match status" value="1"/>
</dbReference>
<dbReference type="SUPFAM" id="SSF47576">
    <property type="entry name" value="Calponin-homology domain, CH-domain"/>
    <property type="match status" value="1"/>
</dbReference>
<dbReference type="Gene3D" id="1.10.150.50">
    <property type="entry name" value="Transcription Factor, Ets-1"/>
    <property type="match status" value="1"/>
</dbReference>
<keyword evidence="8" id="KW-1185">Reference proteome</keyword>
<dbReference type="InterPro" id="IPR036028">
    <property type="entry name" value="SH3-like_dom_sf"/>
</dbReference>
<dbReference type="PANTHER" id="PTHR12752:SF9">
    <property type="entry name" value="KRAMER, ISOFORM I"/>
    <property type="match status" value="1"/>
</dbReference>
<dbReference type="Pfam" id="PF00018">
    <property type="entry name" value="SH3_1"/>
    <property type="match status" value="1"/>
</dbReference>
<dbReference type="CDD" id="cd09535">
    <property type="entry name" value="SAM_BOI-like_fungal"/>
    <property type="match status" value="1"/>
</dbReference>
<dbReference type="PROSITE" id="PS50003">
    <property type="entry name" value="PH_DOMAIN"/>
    <property type="match status" value="1"/>
</dbReference>
<dbReference type="InterPro" id="IPR036872">
    <property type="entry name" value="CH_dom_sf"/>
</dbReference>
<evidence type="ECO:0000256" key="2">
    <source>
        <dbReference type="PROSITE-ProRule" id="PRU00192"/>
    </source>
</evidence>
<dbReference type="Proteomes" id="UP000253551">
    <property type="component" value="Unassembled WGS sequence"/>
</dbReference>
<evidence type="ECO:0000256" key="1">
    <source>
        <dbReference type="ARBA" id="ARBA00022443"/>
    </source>
</evidence>
<dbReference type="SUPFAM" id="SSF50729">
    <property type="entry name" value="PH domain-like"/>
    <property type="match status" value="1"/>
</dbReference>
<feature type="compositionally biased region" description="Polar residues" evidence="3">
    <location>
        <begin position="300"/>
        <end position="310"/>
    </location>
</feature>
<evidence type="ECO:0000313" key="7">
    <source>
        <dbReference type="EMBL" id="RCI04627.1"/>
    </source>
</evidence>
<evidence type="ECO:0000259" key="6">
    <source>
        <dbReference type="PROSITE" id="PS50105"/>
    </source>
</evidence>
<feature type="compositionally biased region" description="Polar residues" evidence="3">
    <location>
        <begin position="273"/>
        <end position="282"/>
    </location>
</feature>
<dbReference type="SMART" id="SM00454">
    <property type="entry name" value="SAM"/>
    <property type="match status" value="1"/>
</dbReference>